<feature type="region of interest" description="Disordered" evidence="1">
    <location>
        <begin position="397"/>
        <end position="421"/>
    </location>
</feature>
<name>A0ABR3GW64_9PEZI</name>
<evidence type="ECO:0008006" key="4">
    <source>
        <dbReference type="Google" id="ProtNLM"/>
    </source>
</evidence>
<reference evidence="2 3" key="1">
    <citation type="submission" date="2024-02" db="EMBL/GenBank/DDBJ databases">
        <title>Discinaceae phylogenomics.</title>
        <authorList>
            <person name="Dirks A.C."/>
            <person name="James T.Y."/>
        </authorList>
    </citation>
    <scope>NUCLEOTIDE SEQUENCE [LARGE SCALE GENOMIC DNA]</scope>
    <source>
        <strain evidence="2 3">ACD0624</strain>
    </source>
</reference>
<proteinExistence type="predicted"/>
<organism evidence="2 3">
    <name type="scientific">Discina gigas</name>
    <dbReference type="NCBI Taxonomy" id="1032678"/>
    <lineage>
        <taxon>Eukaryota</taxon>
        <taxon>Fungi</taxon>
        <taxon>Dikarya</taxon>
        <taxon>Ascomycota</taxon>
        <taxon>Pezizomycotina</taxon>
        <taxon>Pezizomycetes</taxon>
        <taxon>Pezizales</taxon>
        <taxon>Discinaceae</taxon>
        <taxon>Discina</taxon>
    </lineage>
</organism>
<comment type="caution">
    <text evidence="2">The sequence shown here is derived from an EMBL/GenBank/DDBJ whole genome shotgun (WGS) entry which is preliminary data.</text>
</comment>
<gene>
    <name evidence="2" type="ORF">Q9L58_000926</name>
</gene>
<evidence type="ECO:0000313" key="2">
    <source>
        <dbReference type="EMBL" id="KAL0640098.1"/>
    </source>
</evidence>
<accession>A0ABR3GW64</accession>
<evidence type="ECO:0000313" key="3">
    <source>
        <dbReference type="Proteomes" id="UP001447188"/>
    </source>
</evidence>
<dbReference type="Proteomes" id="UP001447188">
    <property type="component" value="Unassembled WGS sequence"/>
</dbReference>
<dbReference type="CDD" id="cd09917">
    <property type="entry name" value="F-box_SF"/>
    <property type="match status" value="1"/>
</dbReference>
<dbReference type="EMBL" id="JBBBZM010000006">
    <property type="protein sequence ID" value="KAL0640098.1"/>
    <property type="molecule type" value="Genomic_DNA"/>
</dbReference>
<feature type="compositionally biased region" description="Polar residues" evidence="1">
    <location>
        <begin position="400"/>
        <end position="414"/>
    </location>
</feature>
<evidence type="ECO:0000256" key="1">
    <source>
        <dbReference type="SAM" id="MobiDB-lite"/>
    </source>
</evidence>
<sequence length="421" mass="47159">MDSLSPELIHEIFHHLDDKLDVARFRLVQRTFAELGKEALFSCIYVQPSQHSLSRLLEIARHPSCAQYVRTVALSVDAMKIMVWRPFTEQVGSKITDNIDYQTLAVFRNIVDECQNFQQSSDYAAMLSASFSRLPRLSALALREVSSSTYPRSETLTLMDRYAHAVDPPQFHGSWGEKDHLRGFSALIDAAYFAGTTLNSFTTDGLIDQALFDNRLLLSRAKSVFRCCRVLKLLFCGEEPLPALYRHPLAPRMLETPLFDVLAPALDLEELAVGFSACPMAGRGGALFTKTLGRQHVWPKLREVNLGTIDLPHQELLAFLDRHRATLRGFTVSCCNLVGGSWGEVMMFLRDSMKLKKLGLDGTLSDGSTTFYSSLELAMMIDYVLSDGKCLPGRRRLQLDGQQPPRNTGSTGSYIEQPRAV</sequence>
<keyword evidence="3" id="KW-1185">Reference proteome</keyword>
<protein>
    <recommendedName>
        <fullName evidence="4">F-box domain-containing protein</fullName>
    </recommendedName>
</protein>